<dbReference type="PANTHER" id="PTHR12993:SF11">
    <property type="entry name" value="N-ACETYLGLUCOSAMINYL-PHOSPHATIDYLINOSITOL DE-N-ACETYLASE"/>
    <property type="match status" value="1"/>
</dbReference>
<evidence type="ECO:0008006" key="3">
    <source>
        <dbReference type="Google" id="ProtNLM"/>
    </source>
</evidence>
<protein>
    <recommendedName>
        <fullName evidence="3">GlcNAc-PI de-N-acetylase</fullName>
    </recommendedName>
</protein>
<dbReference type="AlphaFoldDB" id="A0A1G2KA16"/>
<accession>A0A1G2KA16</accession>
<proteinExistence type="predicted"/>
<dbReference type="SUPFAM" id="SSF102588">
    <property type="entry name" value="LmbE-like"/>
    <property type="match status" value="1"/>
</dbReference>
<dbReference type="Gene3D" id="3.40.50.10320">
    <property type="entry name" value="LmbE-like"/>
    <property type="match status" value="1"/>
</dbReference>
<evidence type="ECO:0000313" key="1">
    <source>
        <dbReference type="EMBL" id="OGZ96262.1"/>
    </source>
</evidence>
<dbReference type="EMBL" id="MHQD01000016">
    <property type="protein sequence ID" value="OGZ96262.1"/>
    <property type="molecule type" value="Genomic_DNA"/>
</dbReference>
<reference evidence="1 2" key="1">
    <citation type="journal article" date="2016" name="Nat. Commun.">
        <title>Thousands of microbial genomes shed light on interconnected biogeochemical processes in an aquifer system.</title>
        <authorList>
            <person name="Anantharaman K."/>
            <person name="Brown C.T."/>
            <person name="Hug L.A."/>
            <person name="Sharon I."/>
            <person name="Castelle C.J."/>
            <person name="Probst A.J."/>
            <person name="Thomas B.C."/>
            <person name="Singh A."/>
            <person name="Wilkins M.J."/>
            <person name="Karaoz U."/>
            <person name="Brodie E.L."/>
            <person name="Williams K.H."/>
            <person name="Hubbard S.S."/>
            <person name="Banfield J.F."/>
        </authorList>
    </citation>
    <scope>NUCLEOTIDE SEQUENCE [LARGE SCALE GENOMIC DNA]</scope>
</reference>
<gene>
    <name evidence="1" type="ORF">A2847_00625</name>
</gene>
<organism evidence="1 2">
    <name type="scientific">Candidatus Sungbacteria bacterium RIFCSPHIGHO2_01_FULL_50_25</name>
    <dbReference type="NCBI Taxonomy" id="1802265"/>
    <lineage>
        <taxon>Bacteria</taxon>
        <taxon>Candidatus Sungiibacteriota</taxon>
    </lineage>
</organism>
<dbReference type="PANTHER" id="PTHR12993">
    <property type="entry name" value="N-ACETYLGLUCOSAMINYL-PHOSPHATIDYLINOSITOL DE-N-ACETYLASE-RELATED"/>
    <property type="match status" value="1"/>
</dbReference>
<evidence type="ECO:0000313" key="2">
    <source>
        <dbReference type="Proteomes" id="UP000178574"/>
    </source>
</evidence>
<dbReference type="GO" id="GO:0016811">
    <property type="term" value="F:hydrolase activity, acting on carbon-nitrogen (but not peptide) bonds, in linear amides"/>
    <property type="evidence" value="ECO:0007669"/>
    <property type="project" value="TreeGrafter"/>
</dbReference>
<dbReference type="InterPro" id="IPR024078">
    <property type="entry name" value="LmbE-like_dom_sf"/>
</dbReference>
<dbReference type="Proteomes" id="UP000178574">
    <property type="component" value="Unassembled WGS sequence"/>
</dbReference>
<dbReference type="Pfam" id="PF02585">
    <property type="entry name" value="PIG-L"/>
    <property type="match status" value="1"/>
</dbReference>
<comment type="caution">
    <text evidence="1">The sequence shown here is derived from an EMBL/GenBank/DDBJ whole genome shotgun (WGS) entry which is preliminary data.</text>
</comment>
<name>A0A1G2KA16_9BACT</name>
<sequence length="253" mass="29084">MVNLPRMKGAKIKKRLALAAIFAHPDDEAFGPGGTLARFAKKNDVYILCATKGQAGKDSRSAQKRTLGDVRADELRRSAKILGVKKVFFLDYEDGMLSNSIYHELAGRIARILKKITPEIILTFEPRGISGHIDHIAVSMISSFVYERMRGAEVILYHCITKERAEAQKKGYFIYIPPGYRRDEIDLVVHTKDVWDVKVRAMREHTSQAHDILRILKRAEKFPKEEYFLLRAKHDTKKWLHKLRTILDGKKQK</sequence>
<dbReference type="InterPro" id="IPR003737">
    <property type="entry name" value="GlcNAc_PI_deacetylase-related"/>
</dbReference>